<sequence>MIPEDGRRNPDYVTGLLKGENSNSPLSRAMEIPAGISCTPLDTGDHVLFPFLILEAKSGEYCPDFSAFEKQTAFPIRKLVNLQKSIARRTEERSHHPIVWFLAFKGEDWKIHGCIPTYGEGIRIIQLWNGDIRRADCALQLFLIVDMICDWAADIYLNGVIGWLSAAISAVPDGSDTDSEDWSDAKSQVGELLGEQGTIDILDDPEHHTETVTTYSSAASPTLSSMPGGLAIDWDMPLFPPPRGQNSVTRNVDEISFSFHHLTLPESTEELVAFLSISGPQSENIAQNSAKLLSLFNQRCPIQATGNFVSNLEEFWTENSDTRSHPMLNHDELMLAYISFRLHALPDESLIMRDLSCIIASANAISTLHSIAGKKRSILIGGQRHYLQNLDIVTPLKKLASSESLHTASRTTYLSLCATEDPSDPTSTFSWTPDSPRGEYISGLWQNLEAGTAGAHLSPILGISKASYKMDSYDNGLLRSGSLE</sequence>
<organism evidence="1 2">
    <name type="scientific">Penicillium chrysogenum</name>
    <name type="common">Penicillium notatum</name>
    <dbReference type="NCBI Taxonomy" id="5076"/>
    <lineage>
        <taxon>Eukaryota</taxon>
        <taxon>Fungi</taxon>
        <taxon>Dikarya</taxon>
        <taxon>Ascomycota</taxon>
        <taxon>Pezizomycotina</taxon>
        <taxon>Eurotiomycetes</taxon>
        <taxon>Eurotiomycetidae</taxon>
        <taxon>Eurotiales</taxon>
        <taxon>Aspergillaceae</taxon>
        <taxon>Penicillium</taxon>
        <taxon>Penicillium chrysogenum species complex</taxon>
    </lineage>
</organism>
<dbReference type="Proteomes" id="UP001220256">
    <property type="component" value="Unassembled WGS sequence"/>
</dbReference>
<gene>
    <name evidence="1" type="ORF">N7505_007287</name>
</gene>
<reference evidence="1 2" key="1">
    <citation type="journal article" date="2023" name="IMA Fungus">
        <title>Comparative genomic study of the Penicillium genus elucidates a diverse pangenome and 15 lateral gene transfer events.</title>
        <authorList>
            <person name="Petersen C."/>
            <person name="Sorensen T."/>
            <person name="Nielsen M.R."/>
            <person name="Sondergaard T.E."/>
            <person name="Sorensen J.L."/>
            <person name="Fitzpatrick D.A."/>
            <person name="Frisvad J.C."/>
            <person name="Nielsen K.L."/>
        </authorList>
    </citation>
    <scope>NUCLEOTIDE SEQUENCE [LARGE SCALE GENOMIC DNA]</scope>
    <source>
        <strain evidence="1 2">IBT 3361</strain>
    </source>
</reference>
<accession>A0ABQ8WDX2</accession>
<comment type="caution">
    <text evidence="1">The sequence shown here is derived from an EMBL/GenBank/DDBJ whole genome shotgun (WGS) entry which is preliminary data.</text>
</comment>
<name>A0ABQ8WDX2_PENCH</name>
<protein>
    <submittedName>
        <fullName evidence="1">Uncharacterized protein</fullName>
    </submittedName>
</protein>
<proteinExistence type="predicted"/>
<evidence type="ECO:0000313" key="2">
    <source>
        <dbReference type="Proteomes" id="UP001220256"/>
    </source>
</evidence>
<keyword evidence="2" id="KW-1185">Reference proteome</keyword>
<evidence type="ECO:0000313" key="1">
    <source>
        <dbReference type="EMBL" id="KAJ5264494.1"/>
    </source>
</evidence>
<dbReference type="EMBL" id="JAPVEB010000004">
    <property type="protein sequence ID" value="KAJ5264494.1"/>
    <property type="molecule type" value="Genomic_DNA"/>
</dbReference>